<proteinExistence type="predicted"/>
<accession>A0A034WK54</accession>
<reference evidence="2" key="1">
    <citation type="journal article" date="2014" name="BMC Genomics">
        <title>Characterizing the developmental transcriptome of the oriental fruit fly, Bactrocera dorsalis (Diptera: Tephritidae) through comparative genomic analysis with Drosophila melanogaster utilizing modENCODE datasets.</title>
        <authorList>
            <person name="Geib S.M."/>
            <person name="Calla B."/>
            <person name="Hall B."/>
            <person name="Hou S."/>
            <person name="Manoukis N.C."/>
        </authorList>
    </citation>
    <scope>NUCLEOTIDE SEQUENCE</scope>
    <source>
        <strain evidence="2">Punador</strain>
    </source>
</reference>
<dbReference type="Gene3D" id="3.30.420.10">
    <property type="entry name" value="Ribonuclease H-like superfamily/Ribonuclease H"/>
    <property type="match status" value="1"/>
</dbReference>
<evidence type="ECO:0000259" key="1">
    <source>
        <dbReference type="Pfam" id="PF13358"/>
    </source>
</evidence>
<evidence type="ECO:0000313" key="2">
    <source>
        <dbReference type="EMBL" id="JAC54520.1"/>
    </source>
</evidence>
<dbReference type="AlphaFoldDB" id="A0A034WK54"/>
<dbReference type="GO" id="GO:0003676">
    <property type="term" value="F:nucleic acid binding"/>
    <property type="evidence" value="ECO:0007669"/>
    <property type="project" value="InterPro"/>
</dbReference>
<dbReference type="Pfam" id="PF13358">
    <property type="entry name" value="DDE_3"/>
    <property type="match status" value="1"/>
</dbReference>
<feature type="domain" description="Tc1-like transposase DDE" evidence="1">
    <location>
        <begin position="34"/>
        <end position="95"/>
    </location>
</feature>
<sequence>MIYYIVRGLPNTAWFIIHSQIKLVSADKIGLAEGWYFQQDNDPKHTAHIVKEWLLYNVPHQLHSPPQSPDLNPIEHLWDELDRRIRKRMIKKQEKTLTSVAPKL</sequence>
<dbReference type="InterPro" id="IPR038717">
    <property type="entry name" value="Tc1-like_DDE_dom"/>
</dbReference>
<name>A0A034WK54_BACDO</name>
<gene>
    <name evidence="2" type="primary">TCB1</name>
</gene>
<dbReference type="InterPro" id="IPR036397">
    <property type="entry name" value="RNaseH_sf"/>
</dbReference>
<organism evidence="2">
    <name type="scientific">Bactrocera dorsalis</name>
    <name type="common">Oriental fruit fly</name>
    <name type="synonym">Dacus dorsalis</name>
    <dbReference type="NCBI Taxonomy" id="27457"/>
    <lineage>
        <taxon>Eukaryota</taxon>
        <taxon>Metazoa</taxon>
        <taxon>Ecdysozoa</taxon>
        <taxon>Arthropoda</taxon>
        <taxon>Hexapoda</taxon>
        <taxon>Insecta</taxon>
        <taxon>Pterygota</taxon>
        <taxon>Neoptera</taxon>
        <taxon>Endopterygota</taxon>
        <taxon>Diptera</taxon>
        <taxon>Brachycera</taxon>
        <taxon>Muscomorpha</taxon>
        <taxon>Tephritoidea</taxon>
        <taxon>Tephritidae</taxon>
        <taxon>Bactrocera</taxon>
        <taxon>Bactrocera</taxon>
    </lineage>
</organism>
<protein>
    <submittedName>
        <fullName evidence="2">Transposable element Tcb1 transposase</fullName>
    </submittedName>
</protein>
<dbReference type="EMBL" id="GAKP01004432">
    <property type="protein sequence ID" value="JAC54520.1"/>
    <property type="molecule type" value="Transcribed_RNA"/>
</dbReference>